<dbReference type="STRING" id="545696.HOLDEFILI_03125"/>
<name>B9YBB8_9FIRM</name>
<proteinExistence type="predicted"/>
<reference evidence="1 2" key="1">
    <citation type="submission" date="2008-12" db="EMBL/GenBank/DDBJ databases">
        <authorList>
            <person name="Fulton L."/>
            <person name="Clifton S."/>
            <person name="Fulton B."/>
            <person name="Xu J."/>
            <person name="Minx P."/>
            <person name="Pepin K.H."/>
            <person name="Johnson M."/>
            <person name="Bhonagiri V."/>
            <person name="Nash W.E."/>
            <person name="Mardis E.R."/>
            <person name="Wilson R.K."/>
        </authorList>
    </citation>
    <scope>NUCLEOTIDE SEQUENCE [LARGE SCALE GENOMIC DNA]</scope>
    <source>
        <strain evidence="1 2">DSM 12042</strain>
    </source>
</reference>
<evidence type="ECO:0000313" key="1">
    <source>
        <dbReference type="EMBL" id="EEF66753.1"/>
    </source>
</evidence>
<dbReference type="Proteomes" id="UP000005950">
    <property type="component" value="Unassembled WGS sequence"/>
</dbReference>
<organism evidence="1 2">
    <name type="scientific">Holdemania filiformis DSM 12042</name>
    <dbReference type="NCBI Taxonomy" id="545696"/>
    <lineage>
        <taxon>Bacteria</taxon>
        <taxon>Bacillati</taxon>
        <taxon>Bacillota</taxon>
        <taxon>Erysipelotrichia</taxon>
        <taxon>Erysipelotrichales</taxon>
        <taxon>Erysipelotrichaceae</taxon>
        <taxon>Holdemania</taxon>
    </lineage>
</organism>
<dbReference type="AlphaFoldDB" id="B9YBB8"/>
<dbReference type="HOGENOM" id="CLU_2806616_0_0_9"/>
<dbReference type="EMBL" id="ACCF01000196">
    <property type="protein sequence ID" value="EEF66753.1"/>
    <property type="molecule type" value="Genomic_DNA"/>
</dbReference>
<comment type="caution">
    <text evidence="1">The sequence shown here is derived from an EMBL/GenBank/DDBJ whole genome shotgun (WGS) entry which is preliminary data.</text>
</comment>
<gene>
    <name evidence="1" type="ORF">HOLDEFILI_03125</name>
</gene>
<reference evidence="1 2" key="2">
    <citation type="submission" date="2009-02" db="EMBL/GenBank/DDBJ databases">
        <title>Draft genome sequence of Holdemania filiformis DSM 12042.</title>
        <authorList>
            <person name="Sudarsanam P."/>
            <person name="Ley R."/>
            <person name="Guruge J."/>
            <person name="Turnbaugh P.J."/>
            <person name="Mahowald M."/>
            <person name="Liep D."/>
            <person name="Gordon J."/>
        </authorList>
    </citation>
    <scope>NUCLEOTIDE SEQUENCE [LARGE SCALE GENOMIC DNA]</scope>
    <source>
        <strain evidence="1 2">DSM 12042</strain>
    </source>
</reference>
<evidence type="ECO:0000313" key="2">
    <source>
        <dbReference type="Proteomes" id="UP000005950"/>
    </source>
</evidence>
<sequence length="67" mass="7382">MVGGADSDSAQKRHYDQGKILFHGIGKSSLFKRNDSKSQIRLKPAGRRPGRCFSFIAFSGIPLKKGM</sequence>
<accession>B9YBB8</accession>
<protein>
    <submittedName>
        <fullName evidence="1">Uncharacterized protein</fullName>
    </submittedName>
</protein>